<dbReference type="InterPro" id="IPR006311">
    <property type="entry name" value="TAT_signal"/>
</dbReference>
<dbReference type="STRING" id="1855912.LuPra_00795"/>
<dbReference type="GO" id="GO:0016787">
    <property type="term" value="F:hydrolase activity"/>
    <property type="evidence" value="ECO:0007669"/>
    <property type="project" value="UniProtKB-KW"/>
</dbReference>
<feature type="chain" id="PRO_5007511277" evidence="1">
    <location>
        <begin position="28"/>
        <end position="341"/>
    </location>
</feature>
<evidence type="ECO:0000313" key="3">
    <source>
        <dbReference type="Proteomes" id="UP000076079"/>
    </source>
</evidence>
<dbReference type="Proteomes" id="UP000076079">
    <property type="component" value="Chromosome"/>
</dbReference>
<dbReference type="RefSeq" id="WP_234800713.1">
    <property type="nucleotide sequence ID" value="NZ_CP015136.1"/>
</dbReference>
<reference evidence="2 3" key="1">
    <citation type="journal article" date="2016" name="Genome Announc.">
        <title>First Complete Genome Sequence of a Subdivision 6 Acidobacterium Strain.</title>
        <authorList>
            <person name="Huang S."/>
            <person name="Vieira S."/>
            <person name="Bunk B."/>
            <person name="Riedel T."/>
            <person name="Sproer C."/>
            <person name="Overmann J."/>
        </authorList>
    </citation>
    <scope>NUCLEOTIDE SEQUENCE [LARGE SCALE GENOMIC DNA]</scope>
    <source>
        <strain evidence="3">DSM 100886 HEG_-6_39</strain>
    </source>
</reference>
<protein>
    <submittedName>
        <fullName evidence="2">Alpha/beta hydrolase family protein</fullName>
    </submittedName>
</protein>
<dbReference type="EMBL" id="CP015136">
    <property type="protein sequence ID" value="AMY07621.1"/>
    <property type="molecule type" value="Genomic_DNA"/>
</dbReference>
<dbReference type="InterPro" id="IPR029058">
    <property type="entry name" value="AB_hydrolase_fold"/>
</dbReference>
<dbReference type="PANTHER" id="PTHR47381:SF3">
    <property type="entry name" value="ALPHA_BETA-HYDROLASES SUPERFAMILY PROTEIN"/>
    <property type="match status" value="1"/>
</dbReference>
<dbReference type="ESTHER" id="9bact-a0a143pgh8">
    <property type="family name" value="Abhydrolase_7"/>
</dbReference>
<dbReference type="PANTHER" id="PTHR47381">
    <property type="entry name" value="ALPHA/BETA-HYDROLASES SUPERFAMILY PROTEIN"/>
    <property type="match status" value="1"/>
</dbReference>
<organism evidence="2 3">
    <name type="scientific">Luteitalea pratensis</name>
    <dbReference type="NCBI Taxonomy" id="1855912"/>
    <lineage>
        <taxon>Bacteria</taxon>
        <taxon>Pseudomonadati</taxon>
        <taxon>Acidobacteriota</taxon>
        <taxon>Vicinamibacteria</taxon>
        <taxon>Vicinamibacterales</taxon>
        <taxon>Vicinamibacteraceae</taxon>
        <taxon>Luteitalea</taxon>
    </lineage>
</organism>
<name>A0A143PGH8_LUTPR</name>
<dbReference type="AlphaFoldDB" id="A0A143PGH8"/>
<sequence length="341" mass="37730" precursor="true">MRESSTTRRQVLGALGSLGVLASTGLAADANMQAPSSSPTSVAARRAELYALLGRLPDRTRPVSGEKLGEVERDGYILETWRYDLNGIEPVPGYVARPKGLTGRAPGVIFCHSHGGGYKIGKTEFIEGRSYLQPTPYAKALTDLGYVAICIDTWIFGERSHTTELDMFKAMLLKGQVLWGMMVYDSLRVADVFLQRPDVDPARLATLGMSMGSTAAWYLAALDERMKVCVDINCLTDLQALIDDNGLSRHGIYYYVPDLMNHFTTAQINELIAPRAHLALAGLRDKLTPVVGLDRIDAHLKAVYAAQGHPERWQMNRYDVEHQETPEGRQAILAFLRQHLT</sequence>
<evidence type="ECO:0000256" key="1">
    <source>
        <dbReference type="SAM" id="SignalP"/>
    </source>
</evidence>
<keyword evidence="2" id="KW-0378">Hydrolase</keyword>
<keyword evidence="3" id="KW-1185">Reference proteome</keyword>
<dbReference type="KEGG" id="abac:LuPra_00795"/>
<proteinExistence type="predicted"/>
<evidence type="ECO:0000313" key="2">
    <source>
        <dbReference type="EMBL" id="AMY07621.1"/>
    </source>
</evidence>
<keyword evidence="1" id="KW-0732">Signal</keyword>
<dbReference type="Gene3D" id="3.40.50.1820">
    <property type="entry name" value="alpha/beta hydrolase"/>
    <property type="match status" value="1"/>
</dbReference>
<feature type="signal peptide" evidence="1">
    <location>
        <begin position="1"/>
        <end position="27"/>
    </location>
</feature>
<reference evidence="3" key="2">
    <citation type="submission" date="2016-04" db="EMBL/GenBank/DDBJ databases">
        <title>First Complete Genome Sequence of a Subdivision 6 Acidobacterium.</title>
        <authorList>
            <person name="Huang S."/>
            <person name="Vieira S."/>
            <person name="Bunk B."/>
            <person name="Riedel T."/>
            <person name="Sproeer C."/>
            <person name="Overmann J."/>
        </authorList>
    </citation>
    <scope>NUCLEOTIDE SEQUENCE [LARGE SCALE GENOMIC DNA]</scope>
    <source>
        <strain evidence="3">DSM 100886 HEG_-6_39</strain>
    </source>
</reference>
<dbReference type="PROSITE" id="PS51318">
    <property type="entry name" value="TAT"/>
    <property type="match status" value="1"/>
</dbReference>
<gene>
    <name evidence="2" type="ORF">LuPra_00795</name>
</gene>
<dbReference type="SUPFAM" id="SSF53474">
    <property type="entry name" value="alpha/beta-Hydrolases"/>
    <property type="match status" value="1"/>
</dbReference>
<accession>A0A143PGH8</accession>